<name>A0A4Y8ZXB2_9SPHN</name>
<evidence type="ECO:0000313" key="2">
    <source>
        <dbReference type="EMBL" id="TFI59855.1"/>
    </source>
</evidence>
<accession>A0A4Y8ZXB2</accession>
<reference evidence="2 3" key="1">
    <citation type="submission" date="2019-03" db="EMBL/GenBank/DDBJ databases">
        <title>Genome sequence of Sphingomonas sp. 17J27-24.</title>
        <authorList>
            <person name="Kim M."/>
            <person name="Maeng S."/>
            <person name="Sathiyaraj S."/>
        </authorList>
    </citation>
    <scope>NUCLEOTIDE SEQUENCE [LARGE SCALE GENOMIC DNA]</scope>
    <source>
        <strain evidence="2 3">17J27-24</strain>
    </source>
</reference>
<keyword evidence="3" id="KW-1185">Reference proteome</keyword>
<proteinExistence type="predicted"/>
<dbReference type="EMBL" id="SPDV01000003">
    <property type="protein sequence ID" value="TFI59855.1"/>
    <property type="molecule type" value="Genomic_DNA"/>
</dbReference>
<keyword evidence="1" id="KW-0732">Signal</keyword>
<feature type="chain" id="PRO_5021311199" evidence="1">
    <location>
        <begin position="23"/>
        <end position="253"/>
    </location>
</feature>
<dbReference type="AlphaFoldDB" id="A0A4Y8ZXB2"/>
<comment type="caution">
    <text evidence="2">The sequence shown here is derived from an EMBL/GenBank/DDBJ whole genome shotgun (WGS) entry which is preliminary data.</text>
</comment>
<sequence length="253" mass="26823">MKTLGIIAAATACALAGSPVLAQTIGTDIIRKPSDWRGTLLEGTDTLVATNDYGQALFVQVDDTVAPTFAPAAMTAERLANEFKRLCIDTGFDQARLAGAAAGSSFRLQNRQVTIAGRKDGPALVASVWHSPEARVQIWGVEASALKNRQTLSRWRNGATSGPFSPGRTQLPSCNVTVMSTGFDGVEPFVAAMNRILGAEPSKSVVKRQWADGHWQVKGTGGAARVSYSMVDLDRTESLLHVAITPVGAEKAK</sequence>
<evidence type="ECO:0000256" key="1">
    <source>
        <dbReference type="SAM" id="SignalP"/>
    </source>
</evidence>
<organism evidence="2 3">
    <name type="scientific">Sphingomonas parva</name>
    <dbReference type="NCBI Taxonomy" id="2555898"/>
    <lineage>
        <taxon>Bacteria</taxon>
        <taxon>Pseudomonadati</taxon>
        <taxon>Pseudomonadota</taxon>
        <taxon>Alphaproteobacteria</taxon>
        <taxon>Sphingomonadales</taxon>
        <taxon>Sphingomonadaceae</taxon>
        <taxon>Sphingomonas</taxon>
    </lineage>
</organism>
<gene>
    <name evidence="2" type="ORF">E2493_03230</name>
</gene>
<feature type="signal peptide" evidence="1">
    <location>
        <begin position="1"/>
        <end position="22"/>
    </location>
</feature>
<evidence type="ECO:0000313" key="3">
    <source>
        <dbReference type="Proteomes" id="UP000298213"/>
    </source>
</evidence>
<dbReference type="RefSeq" id="WP_135083641.1">
    <property type="nucleotide sequence ID" value="NZ_SPDV01000003.1"/>
</dbReference>
<dbReference type="Proteomes" id="UP000298213">
    <property type="component" value="Unassembled WGS sequence"/>
</dbReference>
<protein>
    <submittedName>
        <fullName evidence="2">Uncharacterized protein</fullName>
    </submittedName>
</protein>